<gene>
    <name evidence="2" type="ORF">ACFPT7_04115</name>
</gene>
<dbReference type="PANTHER" id="PTHR43792:SF1">
    <property type="entry name" value="N-ACETYLTRANSFERASE DOMAIN-CONTAINING PROTEIN"/>
    <property type="match status" value="1"/>
</dbReference>
<name>A0ABW1EC33_9BACT</name>
<comment type="caution">
    <text evidence="2">The sequence shown here is derived from an EMBL/GenBank/DDBJ whole genome shotgun (WGS) entry which is preliminary data.</text>
</comment>
<dbReference type="Gene3D" id="3.40.630.30">
    <property type="match status" value="1"/>
</dbReference>
<sequence length="184" mass="21195">MSELETERLVLRRWRDGDRASFAAMNRDPRVREFFPSLQTEQESNASMDRVMAHFARHEYGFWAAELKETGQFAGFVGLAVAPFEAAFTPCVEIGWRLAVEFWGRGLATEGARASLRFGFKELGLSEIVSFTVPANVRSRRVMEKLGMMRDEADDFDNPMIAEGHVMRRHVLYRLRVEDWRGQS</sequence>
<keyword evidence="2" id="KW-0012">Acyltransferase</keyword>
<dbReference type="PANTHER" id="PTHR43792">
    <property type="entry name" value="GNAT FAMILY, PUTATIVE (AFU_ORTHOLOGUE AFUA_3G00765)-RELATED-RELATED"/>
    <property type="match status" value="1"/>
</dbReference>
<evidence type="ECO:0000313" key="3">
    <source>
        <dbReference type="Proteomes" id="UP001596091"/>
    </source>
</evidence>
<proteinExistence type="predicted"/>
<dbReference type="InterPro" id="IPR000182">
    <property type="entry name" value="GNAT_dom"/>
</dbReference>
<dbReference type="InterPro" id="IPR016181">
    <property type="entry name" value="Acyl_CoA_acyltransferase"/>
</dbReference>
<dbReference type="PROSITE" id="PS51186">
    <property type="entry name" value="GNAT"/>
    <property type="match status" value="1"/>
</dbReference>
<protein>
    <submittedName>
        <fullName evidence="2">GNAT family N-acetyltransferase</fullName>
        <ecNumber evidence="2">2.3.-.-</ecNumber>
    </submittedName>
</protein>
<feature type="domain" description="N-acetyltransferase" evidence="1">
    <location>
        <begin position="9"/>
        <end position="178"/>
    </location>
</feature>
<accession>A0ABW1EC33</accession>
<dbReference type="RefSeq" id="WP_263333635.1">
    <property type="nucleotide sequence ID" value="NZ_JAGSYH010000002.1"/>
</dbReference>
<dbReference type="EC" id="2.3.-.-" evidence="2"/>
<keyword evidence="3" id="KW-1185">Reference proteome</keyword>
<dbReference type="InterPro" id="IPR051531">
    <property type="entry name" value="N-acetyltransferase"/>
</dbReference>
<dbReference type="Pfam" id="PF13302">
    <property type="entry name" value="Acetyltransf_3"/>
    <property type="match status" value="1"/>
</dbReference>
<keyword evidence="2" id="KW-0808">Transferase</keyword>
<organism evidence="2 3">
    <name type="scientific">Acidicapsa dinghuensis</name>
    <dbReference type="NCBI Taxonomy" id="2218256"/>
    <lineage>
        <taxon>Bacteria</taxon>
        <taxon>Pseudomonadati</taxon>
        <taxon>Acidobacteriota</taxon>
        <taxon>Terriglobia</taxon>
        <taxon>Terriglobales</taxon>
        <taxon>Acidobacteriaceae</taxon>
        <taxon>Acidicapsa</taxon>
    </lineage>
</organism>
<evidence type="ECO:0000313" key="2">
    <source>
        <dbReference type="EMBL" id="MFC5861466.1"/>
    </source>
</evidence>
<dbReference type="GO" id="GO:0016746">
    <property type="term" value="F:acyltransferase activity"/>
    <property type="evidence" value="ECO:0007669"/>
    <property type="project" value="UniProtKB-KW"/>
</dbReference>
<dbReference type="Proteomes" id="UP001596091">
    <property type="component" value="Unassembled WGS sequence"/>
</dbReference>
<reference evidence="3" key="1">
    <citation type="journal article" date="2019" name="Int. J. Syst. Evol. Microbiol.">
        <title>The Global Catalogue of Microorganisms (GCM) 10K type strain sequencing project: providing services to taxonomists for standard genome sequencing and annotation.</title>
        <authorList>
            <consortium name="The Broad Institute Genomics Platform"/>
            <consortium name="The Broad Institute Genome Sequencing Center for Infectious Disease"/>
            <person name="Wu L."/>
            <person name="Ma J."/>
        </authorList>
    </citation>
    <scope>NUCLEOTIDE SEQUENCE [LARGE SCALE GENOMIC DNA]</scope>
    <source>
        <strain evidence="3">JCM 4087</strain>
    </source>
</reference>
<dbReference type="SUPFAM" id="SSF55729">
    <property type="entry name" value="Acyl-CoA N-acyltransferases (Nat)"/>
    <property type="match status" value="1"/>
</dbReference>
<evidence type="ECO:0000259" key="1">
    <source>
        <dbReference type="PROSITE" id="PS51186"/>
    </source>
</evidence>
<dbReference type="EMBL" id="JBHSPH010000001">
    <property type="protein sequence ID" value="MFC5861466.1"/>
    <property type="molecule type" value="Genomic_DNA"/>
</dbReference>